<organism evidence="6 7">
    <name type="scientific">Salinisphaera dokdonensis CL-ES53</name>
    <dbReference type="NCBI Taxonomy" id="1304272"/>
    <lineage>
        <taxon>Bacteria</taxon>
        <taxon>Pseudomonadati</taxon>
        <taxon>Pseudomonadota</taxon>
        <taxon>Gammaproteobacteria</taxon>
        <taxon>Salinisphaerales</taxon>
        <taxon>Salinisphaeraceae</taxon>
        <taxon>Salinisphaera</taxon>
    </lineage>
</organism>
<keyword evidence="1" id="KW-0813">Transport</keyword>
<dbReference type="PANTHER" id="PTHR43023">
    <property type="entry name" value="PROTEIN TRIGALACTOSYLDIACYLGLYCEROL 3, CHLOROPLASTIC"/>
    <property type="match status" value="1"/>
</dbReference>
<evidence type="ECO:0000259" key="5">
    <source>
        <dbReference type="PROSITE" id="PS50893"/>
    </source>
</evidence>
<dbReference type="PROSITE" id="PS00211">
    <property type="entry name" value="ABC_TRANSPORTER_1"/>
    <property type="match status" value="1"/>
</dbReference>
<evidence type="ECO:0000256" key="4">
    <source>
        <dbReference type="SAM" id="MobiDB-lite"/>
    </source>
</evidence>
<dbReference type="InterPro" id="IPR003593">
    <property type="entry name" value="AAA+_ATPase"/>
</dbReference>
<dbReference type="InterPro" id="IPR003439">
    <property type="entry name" value="ABC_transporter-like_ATP-bd"/>
</dbReference>
<evidence type="ECO:0000256" key="3">
    <source>
        <dbReference type="ARBA" id="ARBA00022840"/>
    </source>
</evidence>
<keyword evidence="2" id="KW-0547">Nucleotide-binding</keyword>
<protein>
    <submittedName>
        <fullName evidence="6">ABC transporter ATP-binding protein</fullName>
    </submittedName>
</protein>
<dbReference type="Proteomes" id="UP001460888">
    <property type="component" value="Unassembled WGS sequence"/>
</dbReference>
<dbReference type="InterPro" id="IPR017871">
    <property type="entry name" value="ABC_transporter-like_CS"/>
</dbReference>
<keyword evidence="3 6" id="KW-0067">ATP-binding</keyword>
<proteinExistence type="predicted"/>
<evidence type="ECO:0000313" key="6">
    <source>
        <dbReference type="EMBL" id="MES1929650.1"/>
    </source>
</evidence>
<gene>
    <name evidence="6" type="ORF">SADO_10349</name>
</gene>
<dbReference type="PANTHER" id="PTHR43023:SF3">
    <property type="entry name" value="PROTEIN TRIGALACTOSYLDIACYLGLYCEROL 3, CHLOROPLASTIC"/>
    <property type="match status" value="1"/>
</dbReference>
<dbReference type="EMBL" id="APND01000003">
    <property type="protein sequence ID" value="MES1929650.1"/>
    <property type="molecule type" value="Genomic_DNA"/>
</dbReference>
<dbReference type="SUPFAM" id="SSF52540">
    <property type="entry name" value="P-loop containing nucleoside triphosphate hydrolases"/>
    <property type="match status" value="1"/>
</dbReference>
<name>A0ABV2B184_9GAMM</name>
<dbReference type="Pfam" id="PF00005">
    <property type="entry name" value="ABC_tran"/>
    <property type="match status" value="1"/>
</dbReference>
<dbReference type="Gene3D" id="3.40.50.300">
    <property type="entry name" value="P-loop containing nucleotide triphosphate hydrolases"/>
    <property type="match status" value="1"/>
</dbReference>
<dbReference type="RefSeq" id="WP_353111157.1">
    <property type="nucleotide sequence ID" value="NZ_APND01000003.1"/>
</dbReference>
<evidence type="ECO:0000256" key="2">
    <source>
        <dbReference type="ARBA" id="ARBA00022741"/>
    </source>
</evidence>
<feature type="domain" description="ABC transporter" evidence="5">
    <location>
        <begin position="14"/>
        <end position="250"/>
    </location>
</feature>
<feature type="region of interest" description="Disordered" evidence="4">
    <location>
        <begin position="258"/>
        <end position="277"/>
    </location>
</feature>
<dbReference type="InterPro" id="IPR027417">
    <property type="entry name" value="P-loop_NTPase"/>
</dbReference>
<evidence type="ECO:0000313" key="7">
    <source>
        <dbReference type="Proteomes" id="UP001460888"/>
    </source>
</evidence>
<accession>A0ABV2B184</accession>
<comment type="caution">
    <text evidence="6">The sequence shown here is derived from an EMBL/GenBank/DDBJ whole genome shotgun (WGS) entry which is preliminary data.</text>
</comment>
<reference evidence="6 7" key="1">
    <citation type="submission" date="2013-03" db="EMBL/GenBank/DDBJ databases">
        <title>Salinisphaera dokdonensis CL-ES53 Genome Sequencing.</title>
        <authorList>
            <person name="Li C."/>
            <person name="Lai Q."/>
            <person name="Shao Z."/>
        </authorList>
    </citation>
    <scope>NUCLEOTIDE SEQUENCE [LARGE SCALE GENOMIC DNA]</scope>
    <source>
        <strain evidence="6 7">CL-ES53</strain>
    </source>
</reference>
<dbReference type="GO" id="GO:0005524">
    <property type="term" value="F:ATP binding"/>
    <property type="evidence" value="ECO:0007669"/>
    <property type="project" value="UniProtKB-KW"/>
</dbReference>
<sequence length="277" mass="30262">MAVLDRTRPPDSGVVVRDLTLAYGSTVVQHELSFHVRPASIFVIMGVSGCGKSTLLRHMIDLEQAAQGDITFDGQRLWTENVAERRALQRRIGVLFQSTALWSSMTVGENVGLPLQLHTRLSAAEIRDQVAFKLALVGLAGQESRMPSELSGGMQKRAGLARAIALDPDYLFLDEPSAGLDPITSQRLDSLIMNLRDALQLSVIAVTHELPSIFTIADDSIYLDNESRRAIAHGDPRALADNAEHARVRAFLNRQSLDASTRAEGDGPEFPARSEVL</sequence>
<dbReference type="SMART" id="SM00382">
    <property type="entry name" value="AAA"/>
    <property type="match status" value="1"/>
</dbReference>
<dbReference type="PROSITE" id="PS50893">
    <property type="entry name" value="ABC_TRANSPORTER_2"/>
    <property type="match status" value="1"/>
</dbReference>
<evidence type="ECO:0000256" key="1">
    <source>
        <dbReference type="ARBA" id="ARBA00022448"/>
    </source>
</evidence>
<keyword evidence="7" id="KW-1185">Reference proteome</keyword>